<dbReference type="AlphaFoldDB" id="A0A087TYI5"/>
<protein>
    <submittedName>
        <fullName evidence="2">Uncharacterized protein</fullName>
    </submittedName>
</protein>
<reference evidence="2 3" key="1">
    <citation type="submission" date="2013-11" db="EMBL/GenBank/DDBJ databases">
        <title>Genome sequencing of Stegodyphus mimosarum.</title>
        <authorList>
            <person name="Bechsgaard J."/>
        </authorList>
    </citation>
    <scope>NUCLEOTIDE SEQUENCE [LARGE SCALE GENOMIC DNA]</scope>
</reference>
<feature type="compositionally biased region" description="Polar residues" evidence="1">
    <location>
        <begin position="17"/>
        <end position="26"/>
    </location>
</feature>
<gene>
    <name evidence="2" type="ORF">X975_18088</name>
</gene>
<proteinExistence type="predicted"/>
<evidence type="ECO:0000313" key="2">
    <source>
        <dbReference type="EMBL" id="KFM70174.1"/>
    </source>
</evidence>
<feature type="compositionally biased region" description="Polar residues" evidence="1">
    <location>
        <begin position="36"/>
        <end position="45"/>
    </location>
</feature>
<feature type="compositionally biased region" description="Polar residues" evidence="1">
    <location>
        <begin position="58"/>
        <end position="78"/>
    </location>
</feature>
<feature type="region of interest" description="Disordered" evidence="1">
    <location>
        <begin position="17"/>
        <end position="86"/>
    </location>
</feature>
<accession>A0A087TYI5</accession>
<dbReference type="OrthoDB" id="7318948at2759"/>
<evidence type="ECO:0000313" key="3">
    <source>
        <dbReference type="Proteomes" id="UP000054359"/>
    </source>
</evidence>
<dbReference type="Proteomes" id="UP000054359">
    <property type="component" value="Unassembled WGS sequence"/>
</dbReference>
<name>A0A087TYI5_STEMI</name>
<organism evidence="2 3">
    <name type="scientific">Stegodyphus mimosarum</name>
    <name type="common">African social velvet spider</name>
    <dbReference type="NCBI Taxonomy" id="407821"/>
    <lineage>
        <taxon>Eukaryota</taxon>
        <taxon>Metazoa</taxon>
        <taxon>Ecdysozoa</taxon>
        <taxon>Arthropoda</taxon>
        <taxon>Chelicerata</taxon>
        <taxon>Arachnida</taxon>
        <taxon>Araneae</taxon>
        <taxon>Araneomorphae</taxon>
        <taxon>Entelegynae</taxon>
        <taxon>Eresoidea</taxon>
        <taxon>Eresidae</taxon>
        <taxon>Stegodyphus</taxon>
    </lineage>
</organism>
<evidence type="ECO:0000256" key="1">
    <source>
        <dbReference type="SAM" id="MobiDB-lite"/>
    </source>
</evidence>
<feature type="non-terminal residue" evidence="2">
    <location>
        <position position="105"/>
    </location>
</feature>
<dbReference type="STRING" id="407821.A0A087TYI5"/>
<dbReference type="EMBL" id="KK117330">
    <property type="protein sequence ID" value="KFM70174.1"/>
    <property type="molecule type" value="Genomic_DNA"/>
</dbReference>
<sequence>MFILKSVESFCKFMKTGNTMSDSESLPSVRKARVTAMQQISQSDQSAHEESGDDIDETSSIGSASTFDNTSRSDTPTNRGRRRGKGRWKFKNCKLAYKCTTFIKV</sequence>
<keyword evidence="3" id="KW-1185">Reference proteome</keyword>